<feature type="transmembrane region" description="Helical" evidence="5">
    <location>
        <begin position="173"/>
        <end position="191"/>
    </location>
</feature>
<feature type="transmembrane region" description="Helical" evidence="5">
    <location>
        <begin position="148"/>
        <end position="167"/>
    </location>
</feature>
<dbReference type="EMBL" id="JAUSVX010000023">
    <property type="protein sequence ID" value="MDQ0474515.1"/>
    <property type="molecule type" value="Genomic_DNA"/>
</dbReference>
<evidence type="ECO:0000313" key="8">
    <source>
        <dbReference type="Proteomes" id="UP001242480"/>
    </source>
</evidence>
<feature type="transmembrane region" description="Helical" evidence="5">
    <location>
        <begin position="56"/>
        <end position="78"/>
    </location>
</feature>
<feature type="transmembrane region" description="Helical" evidence="5">
    <location>
        <begin position="120"/>
        <end position="141"/>
    </location>
</feature>
<evidence type="ECO:0000256" key="4">
    <source>
        <dbReference type="ARBA" id="ARBA00023136"/>
    </source>
</evidence>
<feature type="transmembrane region" description="Helical" evidence="5">
    <location>
        <begin position="259"/>
        <end position="283"/>
    </location>
</feature>
<evidence type="ECO:0000256" key="2">
    <source>
        <dbReference type="ARBA" id="ARBA00022692"/>
    </source>
</evidence>
<protein>
    <submittedName>
        <fullName evidence="7">Drug/metabolite transporter (DMT)-like permease</fullName>
    </submittedName>
</protein>
<dbReference type="SUPFAM" id="SSF103481">
    <property type="entry name" value="Multidrug resistance efflux transporter EmrE"/>
    <property type="match status" value="2"/>
</dbReference>
<evidence type="ECO:0000259" key="6">
    <source>
        <dbReference type="Pfam" id="PF00892"/>
    </source>
</evidence>
<organism evidence="7 8">
    <name type="scientific">Labrys wisconsinensis</name>
    <dbReference type="NCBI Taxonomy" id="425677"/>
    <lineage>
        <taxon>Bacteria</taxon>
        <taxon>Pseudomonadati</taxon>
        <taxon>Pseudomonadota</taxon>
        <taxon>Alphaproteobacteria</taxon>
        <taxon>Hyphomicrobiales</taxon>
        <taxon>Xanthobacteraceae</taxon>
        <taxon>Labrys</taxon>
    </lineage>
</organism>
<feature type="transmembrane region" description="Helical" evidence="5">
    <location>
        <begin position="90"/>
        <end position="114"/>
    </location>
</feature>
<dbReference type="PANTHER" id="PTHR32322">
    <property type="entry name" value="INNER MEMBRANE TRANSPORTER"/>
    <property type="match status" value="1"/>
</dbReference>
<keyword evidence="2 5" id="KW-0812">Transmembrane</keyword>
<accession>A0ABU0JJQ1</accession>
<keyword evidence="4 5" id="KW-0472">Membrane</keyword>
<evidence type="ECO:0000313" key="7">
    <source>
        <dbReference type="EMBL" id="MDQ0474515.1"/>
    </source>
</evidence>
<keyword evidence="3 5" id="KW-1133">Transmembrane helix</keyword>
<feature type="transmembrane region" description="Helical" evidence="5">
    <location>
        <begin position="289"/>
        <end position="308"/>
    </location>
</feature>
<keyword evidence="8" id="KW-1185">Reference proteome</keyword>
<comment type="subcellular location">
    <subcellularLocation>
        <location evidence="1">Membrane</location>
        <topology evidence="1">Multi-pass membrane protein</topology>
    </subcellularLocation>
</comment>
<feature type="domain" description="EamA" evidence="6">
    <location>
        <begin position="173"/>
        <end position="306"/>
    </location>
</feature>
<evidence type="ECO:0000256" key="1">
    <source>
        <dbReference type="ARBA" id="ARBA00004141"/>
    </source>
</evidence>
<dbReference type="Proteomes" id="UP001242480">
    <property type="component" value="Unassembled WGS sequence"/>
</dbReference>
<name>A0ABU0JJQ1_9HYPH</name>
<dbReference type="Pfam" id="PF00892">
    <property type="entry name" value="EamA"/>
    <property type="match status" value="2"/>
</dbReference>
<gene>
    <name evidence="7" type="ORF">QO011_007556</name>
</gene>
<dbReference type="InterPro" id="IPR037185">
    <property type="entry name" value="EmrE-like"/>
</dbReference>
<proteinExistence type="predicted"/>
<sequence>MAGETSVEEESGKAARSSWLARLAGLGGRAGLAWGLIAVAIWSGSFVLTRLGMRTSLGACDITALRFGFAGVLMLPVIRREGLALARLGWAGLAVLIAGTGAPYVLLIALGLRFAPAGQAAALVPGPMCAMAAILAAALLHERLAARGWWGVAAILAGSVLIAGLGPGGLDPGHAAFLAAALLWAGYVLVLRRSGLTALHATAIVAVGSAVLYLPIYAAVLPVGLGQAPLADIVLQAVYQGGLTTVLGLLAFNRAVALLGPVAGAALPALVPVVTLVLAALLLGEAPGLRDIAAAGLIGAGVALVTSARTARPRKETT</sequence>
<feature type="transmembrane region" description="Helical" evidence="5">
    <location>
        <begin position="23"/>
        <end position="44"/>
    </location>
</feature>
<reference evidence="7 8" key="1">
    <citation type="submission" date="2023-07" db="EMBL/GenBank/DDBJ databases">
        <title>Genomic Encyclopedia of Type Strains, Phase IV (KMG-IV): sequencing the most valuable type-strain genomes for metagenomic binning, comparative biology and taxonomic classification.</title>
        <authorList>
            <person name="Goeker M."/>
        </authorList>
    </citation>
    <scope>NUCLEOTIDE SEQUENCE [LARGE SCALE GENOMIC DNA]</scope>
    <source>
        <strain evidence="7 8">DSM 19619</strain>
    </source>
</reference>
<evidence type="ECO:0000256" key="3">
    <source>
        <dbReference type="ARBA" id="ARBA00022989"/>
    </source>
</evidence>
<dbReference type="InterPro" id="IPR050638">
    <property type="entry name" value="AA-Vitamin_Transporters"/>
</dbReference>
<feature type="transmembrane region" description="Helical" evidence="5">
    <location>
        <begin position="233"/>
        <end position="252"/>
    </location>
</feature>
<comment type="caution">
    <text evidence="7">The sequence shown here is derived from an EMBL/GenBank/DDBJ whole genome shotgun (WGS) entry which is preliminary data.</text>
</comment>
<dbReference type="RefSeq" id="WP_307284260.1">
    <property type="nucleotide sequence ID" value="NZ_JAUSVX010000023.1"/>
</dbReference>
<dbReference type="PANTHER" id="PTHR32322:SF9">
    <property type="entry name" value="AMINO-ACID METABOLITE EFFLUX PUMP-RELATED"/>
    <property type="match status" value="1"/>
</dbReference>
<dbReference type="InterPro" id="IPR000620">
    <property type="entry name" value="EamA_dom"/>
</dbReference>
<evidence type="ECO:0000256" key="5">
    <source>
        <dbReference type="SAM" id="Phobius"/>
    </source>
</evidence>
<feature type="transmembrane region" description="Helical" evidence="5">
    <location>
        <begin position="198"/>
        <end position="221"/>
    </location>
</feature>
<feature type="domain" description="EamA" evidence="6">
    <location>
        <begin position="30"/>
        <end position="163"/>
    </location>
</feature>